<feature type="domain" description="Mur ligase C-terminal" evidence="9">
    <location>
        <begin position="315"/>
        <end position="427"/>
    </location>
</feature>
<proteinExistence type="inferred from homology"/>
<feature type="domain" description="Mur ligase central" evidence="10">
    <location>
        <begin position="116"/>
        <end position="292"/>
    </location>
</feature>
<dbReference type="PANTHER" id="PTHR43692:SF1">
    <property type="entry name" value="UDP-N-ACETYLMURAMOYLALANINE--D-GLUTAMATE LIGASE"/>
    <property type="match status" value="1"/>
</dbReference>
<keyword evidence="5 7" id="KW-0547">Nucleotide-binding</keyword>
<keyword evidence="7 8" id="KW-0133">Cell shape</keyword>
<comment type="function">
    <text evidence="7 8">Cell wall formation. Catalyzes the addition of glutamate to the nucleotide precursor UDP-N-acetylmuramoyl-L-alanine (UMA).</text>
</comment>
<dbReference type="InterPro" id="IPR005762">
    <property type="entry name" value="MurD"/>
</dbReference>
<dbReference type="Pfam" id="PF02875">
    <property type="entry name" value="Mur_ligase_C"/>
    <property type="match status" value="1"/>
</dbReference>
<dbReference type="GO" id="GO:0005737">
    <property type="term" value="C:cytoplasm"/>
    <property type="evidence" value="ECO:0007669"/>
    <property type="project" value="UniProtKB-SubCell"/>
</dbReference>
<feature type="binding site" evidence="7">
    <location>
        <begin position="118"/>
        <end position="124"/>
    </location>
    <ligand>
        <name>ATP</name>
        <dbReference type="ChEBI" id="CHEBI:30616"/>
    </ligand>
</feature>
<dbReference type="Gene3D" id="3.40.1190.10">
    <property type="entry name" value="Mur-like, catalytic domain"/>
    <property type="match status" value="1"/>
</dbReference>
<dbReference type="Proteomes" id="UP000235731">
    <property type="component" value="Unassembled WGS sequence"/>
</dbReference>
<dbReference type="Gene3D" id="3.90.190.20">
    <property type="entry name" value="Mur ligase, C-terminal domain"/>
    <property type="match status" value="1"/>
</dbReference>
<evidence type="ECO:0000256" key="3">
    <source>
        <dbReference type="ARBA" id="ARBA00022490"/>
    </source>
</evidence>
<dbReference type="GO" id="GO:0008360">
    <property type="term" value="P:regulation of cell shape"/>
    <property type="evidence" value="ECO:0007669"/>
    <property type="project" value="UniProtKB-KW"/>
</dbReference>
<dbReference type="GO" id="GO:0008764">
    <property type="term" value="F:UDP-N-acetylmuramoylalanine-D-glutamate ligase activity"/>
    <property type="evidence" value="ECO:0007669"/>
    <property type="project" value="UniProtKB-UniRule"/>
</dbReference>
<organism evidence="11 12">
    <name type="scientific">Caldimicrobium thiodismutans</name>
    <dbReference type="NCBI Taxonomy" id="1653476"/>
    <lineage>
        <taxon>Bacteria</taxon>
        <taxon>Pseudomonadati</taxon>
        <taxon>Thermodesulfobacteriota</taxon>
        <taxon>Thermodesulfobacteria</taxon>
        <taxon>Thermodesulfobacteriales</taxon>
        <taxon>Thermodesulfobacteriaceae</taxon>
        <taxon>Caldimicrobium</taxon>
    </lineage>
</organism>
<sequence>MDLRGKRVVVLGFGKSGQAATRLLLVKGAEVIVSEEREREALPPSYLSSMEVQGVIFETGGHRAETLNKADLIVVSPGVPPYVYREALERGIPVISELELAFRFLSPEERSSLIAITGTNGKTTTTAMISEVLKLSGFKVFTGGNYGIPLSEYVLKGVKLDKIVLEVSSFQLERIETFYPHLGLLLNITPDHLDRYQSLKEYAYYKYRLFENQSSEDYALLPYKEPFFEEFKSMVKGRIFFVGEKEEEGVSAFFDEERVVLKWGEEKEVYSLRDFRLLGIHNRFNLTMALLAGRLAGADPTACQRLIKEFIGFPHRLEYIGTYGGVTFINDSKATNVDATLQALKGLFGQIILILGGRHKGASYLPLADLIKEKVKALILMGEARFVIQEELGKLCETYLAEGLPEALAISFQVAKPGDIVLLSPACSSFDQFRDYQERGEVFKELVKKYAPKYFKENLRSEVYH</sequence>
<dbReference type="GO" id="GO:0071555">
    <property type="term" value="P:cell wall organization"/>
    <property type="evidence" value="ECO:0007669"/>
    <property type="project" value="UniProtKB-KW"/>
</dbReference>
<dbReference type="SUPFAM" id="SSF53623">
    <property type="entry name" value="MurD-like peptide ligases, catalytic domain"/>
    <property type="match status" value="1"/>
</dbReference>
<evidence type="ECO:0000256" key="4">
    <source>
        <dbReference type="ARBA" id="ARBA00022598"/>
    </source>
</evidence>
<evidence type="ECO:0000256" key="7">
    <source>
        <dbReference type="HAMAP-Rule" id="MF_00639"/>
    </source>
</evidence>
<accession>A0A2N7PLM7</accession>
<dbReference type="PANTHER" id="PTHR43692">
    <property type="entry name" value="UDP-N-ACETYLMURAMOYLALANINE--D-GLUTAMATE LIGASE"/>
    <property type="match status" value="1"/>
</dbReference>
<dbReference type="EMBL" id="PNIE01000004">
    <property type="protein sequence ID" value="PMP64570.1"/>
    <property type="molecule type" value="Genomic_DNA"/>
</dbReference>
<keyword evidence="7 8" id="KW-0573">Peptidoglycan synthesis</keyword>
<keyword evidence="3 7" id="KW-0963">Cytoplasm</keyword>
<reference evidence="11 12" key="1">
    <citation type="submission" date="2018-01" db="EMBL/GenBank/DDBJ databases">
        <title>Metagenomic assembled genomes from two thermal pools in the Uzon Caldera, Kamchatka, Russia.</title>
        <authorList>
            <person name="Wilkins L."/>
            <person name="Ettinger C."/>
        </authorList>
    </citation>
    <scope>NUCLEOTIDE SEQUENCE [LARGE SCALE GENOMIC DNA]</scope>
    <source>
        <strain evidence="11">ZAV-15</strain>
    </source>
</reference>
<evidence type="ECO:0000256" key="1">
    <source>
        <dbReference type="ARBA" id="ARBA00004496"/>
    </source>
</evidence>
<keyword evidence="7 8" id="KW-0132">Cell division</keyword>
<protein>
    <recommendedName>
        <fullName evidence="7 8">UDP-N-acetylmuramoylalanine--D-glutamate ligase</fullName>
        <ecNumber evidence="7 8">6.3.2.9</ecNumber>
    </recommendedName>
    <alternativeName>
        <fullName evidence="7">D-glutamic acid-adding enzyme</fullName>
    </alternativeName>
    <alternativeName>
        <fullName evidence="7">UDP-N-acetylmuramoyl-L-alanyl-D-glutamate synthetase</fullName>
    </alternativeName>
</protein>
<comment type="pathway">
    <text evidence="2 7 8">Cell wall biogenesis; peptidoglycan biosynthesis.</text>
</comment>
<evidence type="ECO:0000256" key="5">
    <source>
        <dbReference type="ARBA" id="ARBA00022741"/>
    </source>
</evidence>
<comment type="caution">
    <text evidence="11">The sequence shown here is derived from an EMBL/GenBank/DDBJ whole genome shotgun (WGS) entry which is preliminary data.</text>
</comment>
<evidence type="ECO:0000313" key="12">
    <source>
        <dbReference type="Proteomes" id="UP000235731"/>
    </source>
</evidence>
<evidence type="ECO:0000256" key="2">
    <source>
        <dbReference type="ARBA" id="ARBA00004752"/>
    </source>
</evidence>
<keyword evidence="6 7" id="KW-0067">ATP-binding</keyword>
<evidence type="ECO:0000313" key="11">
    <source>
        <dbReference type="EMBL" id="PMP64570.1"/>
    </source>
</evidence>
<dbReference type="Pfam" id="PF08245">
    <property type="entry name" value="Mur_ligase_M"/>
    <property type="match status" value="1"/>
</dbReference>
<dbReference type="HAMAP" id="MF_00639">
    <property type="entry name" value="MurD"/>
    <property type="match status" value="1"/>
</dbReference>
<dbReference type="SUPFAM" id="SSF53244">
    <property type="entry name" value="MurD-like peptide ligases, peptide-binding domain"/>
    <property type="match status" value="1"/>
</dbReference>
<comment type="subcellular location">
    <subcellularLocation>
        <location evidence="1 7 8">Cytoplasm</location>
    </subcellularLocation>
</comment>
<gene>
    <name evidence="7 11" type="primary">murD</name>
    <name evidence="11" type="ORF">C0197_00125</name>
</gene>
<dbReference type="EC" id="6.3.2.9" evidence="7 8"/>
<dbReference type="Pfam" id="PF21799">
    <property type="entry name" value="MurD-like_N"/>
    <property type="match status" value="1"/>
</dbReference>
<dbReference type="Gene3D" id="3.40.50.720">
    <property type="entry name" value="NAD(P)-binding Rossmann-like Domain"/>
    <property type="match status" value="1"/>
</dbReference>
<name>A0A2N7PLM7_9BACT</name>
<dbReference type="SUPFAM" id="SSF51984">
    <property type="entry name" value="MurCD N-terminal domain"/>
    <property type="match status" value="1"/>
</dbReference>
<dbReference type="GO" id="GO:0051301">
    <property type="term" value="P:cell division"/>
    <property type="evidence" value="ECO:0007669"/>
    <property type="project" value="UniProtKB-KW"/>
</dbReference>
<evidence type="ECO:0000259" key="9">
    <source>
        <dbReference type="Pfam" id="PF02875"/>
    </source>
</evidence>
<evidence type="ECO:0000259" key="10">
    <source>
        <dbReference type="Pfam" id="PF08245"/>
    </source>
</evidence>
<dbReference type="InterPro" id="IPR036615">
    <property type="entry name" value="Mur_ligase_C_dom_sf"/>
</dbReference>
<keyword evidence="7 8" id="KW-0131">Cell cycle</keyword>
<comment type="catalytic activity">
    <reaction evidence="7 8">
        <text>UDP-N-acetyl-alpha-D-muramoyl-L-alanine + D-glutamate + ATP = UDP-N-acetyl-alpha-D-muramoyl-L-alanyl-D-glutamate + ADP + phosphate + H(+)</text>
        <dbReference type="Rhea" id="RHEA:16429"/>
        <dbReference type="ChEBI" id="CHEBI:15378"/>
        <dbReference type="ChEBI" id="CHEBI:29986"/>
        <dbReference type="ChEBI" id="CHEBI:30616"/>
        <dbReference type="ChEBI" id="CHEBI:43474"/>
        <dbReference type="ChEBI" id="CHEBI:83898"/>
        <dbReference type="ChEBI" id="CHEBI:83900"/>
        <dbReference type="ChEBI" id="CHEBI:456216"/>
        <dbReference type="EC" id="6.3.2.9"/>
    </reaction>
</comment>
<evidence type="ECO:0000256" key="8">
    <source>
        <dbReference type="RuleBase" id="RU003664"/>
    </source>
</evidence>
<evidence type="ECO:0000256" key="6">
    <source>
        <dbReference type="ARBA" id="ARBA00022840"/>
    </source>
</evidence>
<dbReference type="GO" id="GO:0005524">
    <property type="term" value="F:ATP binding"/>
    <property type="evidence" value="ECO:0007669"/>
    <property type="project" value="UniProtKB-UniRule"/>
</dbReference>
<dbReference type="UniPathway" id="UPA00219"/>
<dbReference type="NCBIfam" id="TIGR01087">
    <property type="entry name" value="murD"/>
    <property type="match status" value="1"/>
</dbReference>
<dbReference type="InterPro" id="IPR036565">
    <property type="entry name" value="Mur-like_cat_sf"/>
</dbReference>
<dbReference type="AlphaFoldDB" id="A0A2N7PLM7"/>
<comment type="similarity">
    <text evidence="7">Belongs to the MurCDEF family.</text>
</comment>
<keyword evidence="7 8" id="KW-0961">Cell wall biogenesis/degradation</keyword>
<keyword evidence="4 7" id="KW-0436">Ligase</keyword>
<dbReference type="GO" id="GO:0009252">
    <property type="term" value="P:peptidoglycan biosynthetic process"/>
    <property type="evidence" value="ECO:0007669"/>
    <property type="project" value="UniProtKB-UniRule"/>
</dbReference>
<dbReference type="InterPro" id="IPR004101">
    <property type="entry name" value="Mur_ligase_C"/>
</dbReference>
<dbReference type="InterPro" id="IPR013221">
    <property type="entry name" value="Mur_ligase_cen"/>
</dbReference>